<protein>
    <submittedName>
        <fullName evidence="1">Type II toxin-antitoxin system HicB family antitoxin</fullName>
    </submittedName>
</protein>
<dbReference type="InterPro" id="IPR008651">
    <property type="entry name" value="Uncharacterised_HicB"/>
</dbReference>
<comment type="caution">
    <text evidence="1">The sequence shown here is derived from an EMBL/GenBank/DDBJ whole genome shotgun (WGS) entry which is preliminary data.</text>
</comment>
<dbReference type="InterPro" id="IPR035069">
    <property type="entry name" value="TTHA1013/TTHA0281-like"/>
</dbReference>
<gene>
    <name evidence="1" type="ORF">H0A76_08440</name>
</gene>
<sequence length="109" mass="12183">MKYKGYKAVVKFNEGDDCLVGKVINIESPTAIVFDAQSVTELRTEFHAMIDFYLQTCKEKGITPKKPMSGQMTIRMSPETHASLLSTAHTQGLSANKFINQAIEQRLQS</sequence>
<accession>A0A853F321</accession>
<evidence type="ECO:0000313" key="2">
    <source>
        <dbReference type="Proteomes" id="UP000568751"/>
    </source>
</evidence>
<dbReference type="AlphaFoldDB" id="A0A853F321"/>
<dbReference type="Proteomes" id="UP000568751">
    <property type="component" value="Unassembled WGS sequence"/>
</dbReference>
<evidence type="ECO:0000313" key="1">
    <source>
        <dbReference type="EMBL" id="NYT27908.1"/>
    </source>
</evidence>
<proteinExistence type="predicted"/>
<organism evidence="1 2">
    <name type="scientific">Candidatus Thiodubiliella endoseptemdiera</name>
    <dbReference type="NCBI Taxonomy" id="2738886"/>
    <lineage>
        <taxon>Bacteria</taxon>
        <taxon>Pseudomonadati</taxon>
        <taxon>Pseudomonadota</taxon>
        <taxon>Gammaproteobacteria</taxon>
        <taxon>Candidatus Pseudothioglobaceae</taxon>
        <taxon>Candidatus Thiodubiliella</taxon>
    </lineage>
</organism>
<reference evidence="1 2" key="1">
    <citation type="submission" date="2020-05" db="EMBL/GenBank/DDBJ databases">
        <title>Horizontal transmission and recombination maintain forever young bacterial symbiont genomes.</title>
        <authorList>
            <person name="Russell S.L."/>
            <person name="Pepper-Tunick E."/>
            <person name="Svedberg J."/>
            <person name="Byrne A."/>
            <person name="Ruelas Castillo J."/>
            <person name="Vollmers C."/>
            <person name="Beinart R.A."/>
            <person name="Corbett-Detig R."/>
        </authorList>
    </citation>
    <scope>NUCLEOTIDE SEQUENCE [LARGE SCALE GENOMIC DNA]</scope>
    <source>
        <strain evidence="1">455</strain>
    </source>
</reference>
<dbReference type="SUPFAM" id="SSF143100">
    <property type="entry name" value="TTHA1013/TTHA0281-like"/>
    <property type="match status" value="1"/>
</dbReference>
<dbReference type="EMBL" id="JACCHT010000002">
    <property type="protein sequence ID" value="NYT27908.1"/>
    <property type="molecule type" value="Genomic_DNA"/>
</dbReference>
<dbReference type="RefSeq" id="WP_369151414.1">
    <property type="nucleotide sequence ID" value="NZ_OZ156464.1"/>
</dbReference>
<name>A0A853F321_9GAMM</name>
<dbReference type="Pfam" id="PF05534">
    <property type="entry name" value="HicB"/>
    <property type="match status" value="1"/>
</dbReference>